<dbReference type="InterPro" id="IPR027417">
    <property type="entry name" value="P-loop_NTPase"/>
</dbReference>
<gene>
    <name evidence="3" type="ORF">HLUCCA11_09000</name>
</gene>
<dbReference type="Gene3D" id="1.25.40.10">
    <property type="entry name" value="Tetratricopeptide repeat domain"/>
    <property type="match status" value="1"/>
</dbReference>
<accession>A0A0P8DGS0</accession>
<dbReference type="SUPFAM" id="SSF52540">
    <property type="entry name" value="P-loop containing nucleoside triphosphate hydrolases"/>
    <property type="match status" value="1"/>
</dbReference>
<dbReference type="SMART" id="SM00028">
    <property type="entry name" value="TPR"/>
    <property type="match status" value="3"/>
</dbReference>
<evidence type="ECO:0000256" key="1">
    <source>
        <dbReference type="PROSITE-ProRule" id="PRU00339"/>
    </source>
</evidence>
<dbReference type="Pfam" id="PF13424">
    <property type="entry name" value="TPR_12"/>
    <property type="match status" value="1"/>
</dbReference>
<proteinExistence type="predicted"/>
<dbReference type="STRING" id="1666911.HLUCCA11_09000"/>
<keyword evidence="1" id="KW-0802">TPR repeat</keyword>
<dbReference type="Proteomes" id="UP000050465">
    <property type="component" value="Unassembled WGS sequence"/>
</dbReference>
<dbReference type="Gene3D" id="3.40.50.300">
    <property type="entry name" value="P-loop containing nucleotide triphosphate hydrolases"/>
    <property type="match status" value="1"/>
</dbReference>
<reference evidence="3 4" key="1">
    <citation type="submission" date="2015-09" db="EMBL/GenBank/DDBJ databases">
        <title>Identification and resolution of microdiversity through metagenomic sequencing of parallel consortia.</title>
        <authorList>
            <person name="Nelson W.C."/>
            <person name="Romine M.F."/>
            <person name="Lindemann S.R."/>
        </authorList>
    </citation>
    <scope>NUCLEOTIDE SEQUENCE [LARGE SCALE GENOMIC DNA]</scope>
    <source>
        <strain evidence="3">Ana</strain>
    </source>
</reference>
<dbReference type="InterPro" id="IPR019734">
    <property type="entry name" value="TPR_rpt"/>
</dbReference>
<comment type="caution">
    <text evidence="3">The sequence shown here is derived from an EMBL/GenBank/DDBJ whole genome shotgun (WGS) entry which is preliminary data.</text>
</comment>
<sequence length="867" mass="96960">MRIEAALEYADQLLYERTGRHLNDLQSRIIQQSWQGQTYSQVARTIGYSEGHIKDVASQLWKLLSEALGERITKGNLRSRLLNRLKRTVKNTVKSATPTNLHPLMSSSAAKMAAAMHFERVPANGFADTSPDSSLEPSPDQIDSAPKHFTANFIGREQALMTLHALAQIHRVVVIKGEGGIGKTTLAQQYCQQFDPLLALPMAKESANITPAESIAEEWLRQHFNEDPGREFGVTLSRLRQHLNQQAQSGHCIGVLIDNLEPALDGNGQFIAAHRGYVELLRALGDAEVTVIITSRDRLCEPGIKVHHYRLPGLTVASWQQFFMAGIAKPIDPRILSNMHRAYGGNAKAMEILLASVVEDFEGDLSAYWQENRSDLLGPTDLRNLVVSQISRLQQLDADAYQVFCRLGCYRYQQPQPRLSAAAITAVMWDIEPSRHRQIIHSLRDRSLLECCKGEYWLHPVTRAEAIARLRQNDDWQRVNRAAAQYWSRHITAILSVEDGLQALEAYYHLMASQDYEGAAAVLLQSRHNQWQQFLPLASSLYRMGLLQPVVSAIVQVLPFIEKEQSPKSQQQRSELNNILGDVHWIAGRIHSAIACQQQTLSDMAGQSDCDRADTPLDTSLNTSTDTPELLSSNNSTTDLHAYYRKMLIVDAHLSIGLYSIDLWELNQAAKQFEQVITLAAGTAHQAWADKATVGLALVRAYLAQTAPTTAESNRQTQVASELASSLYEQFTTAEQPGRYAYFVQLLGQTFNSLGELDKAQTLYERAIAFAESGHYVQVKAKALTGLAILQRQRHKVNEAIALHTQAIKLSETIGAKCDLAEAYFQFGLSVGIHCKIQQTAYFDRAIALFFEIQAPQQVNRIQQAYR</sequence>
<evidence type="ECO:0000313" key="3">
    <source>
        <dbReference type="EMBL" id="KPQ35693.1"/>
    </source>
</evidence>
<dbReference type="InterPro" id="IPR058651">
    <property type="entry name" value="HTH_VMAP-M9"/>
</dbReference>
<protein>
    <submittedName>
        <fullName evidence="3">Tetratricopeptide repeat</fullName>
    </submittedName>
</protein>
<dbReference type="PATRIC" id="fig|1666911.3.peg.589"/>
<dbReference type="AlphaFoldDB" id="A0A0P8DGS0"/>
<evidence type="ECO:0000313" key="4">
    <source>
        <dbReference type="Proteomes" id="UP000050465"/>
    </source>
</evidence>
<dbReference type="PANTHER" id="PTHR47691">
    <property type="entry name" value="REGULATOR-RELATED"/>
    <property type="match status" value="1"/>
</dbReference>
<dbReference type="EMBL" id="LJZR01000010">
    <property type="protein sequence ID" value="KPQ35693.1"/>
    <property type="molecule type" value="Genomic_DNA"/>
</dbReference>
<organism evidence="3 4">
    <name type="scientific">Phormidesmis priestleyi Ana</name>
    <dbReference type="NCBI Taxonomy" id="1666911"/>
    <lineage>
        <taxon>Bacteria</taxon>
        <taxon>Bacillati</taxon>
        <taxon>Cyanobacteriota</taxon>
        <taxon>Cyanophyceae</taxon>
        <taxon>Leptolyngbyales</taxon>
        <taxon>Leptolyngbyaceae</taxon>
        <taxon>Phormidesmis</taxon>
    </lineage>
</organism>
<name>A0A0P8DGS0_9CYAN</name>
<dbReference type="PROSITE" id="PS50005">
    <property type="entry name" value="TPR"/>
    <property type="match status" value="1"/>
</dbReference>
<dbReference type="SUPFAM" id="SSF48452">
    <property type="entry name" value="TPR-like"/>
    <property type="match status" value="1"/>
</dbReference>
<dbReference type="InterPro" id="IPR011990">
    <property type="entry name" value="TPR-like_helical_dom_sf"/>
</dbReference>
<feature type="repeat" description="TPR" evidence="1">
    <location>
        <begin position="741"/>
        <end position="774"/>
    </location>
</feature>
<dbReference type="Pfam" id="PF26355">
    <property type="entry name" value="HTH_VMAP-M9"/>
    <property type="match status" value="1"/>
</dbReference>
<feature type="domain" description="vWA-MoxR associated protein N-terminal HTH" evidence="2">
    <location>
        <begin position="1"/>
        <end position="81"/>
    </location>
</feature>
<dbReference type="PANTHER" id="PTHR47691:SF3">
    <property type="entry name" value="HTH-TYPE TRANSCRIPTIONAL REGULATOR RV0890C-RELATED"/>
    <property type="match status" value="1"/>
</dbReference>
<evidence type="ECO:0000259" key="2">
    <source>
        <dbReference type="Pfam" id="PF26355"/>
    </source>
</evidence>